<sequence>MYIITQILVLDNSVLNWRLVCSYVPALPFIINTWVSGDITSAVGTRWSWGIGMWAFIMPLACVPLLAMMVHIEWMARRTPQWKQLISSRDTQEDEETESAQQKVSWKEYFVDLFHKLDVVGLFLVAAVLALILVPLTTAGGVKTQWGTAKIIVPLVIGVCMIPVFVLWESKFAVNPLLPGHLLRERGVWSAIGIAVFINWVWYMPNDYMYTVLVVAVNESVKSATRIVNLYTFVSVITGSILGLFVVKFRRLKPFIIFGICMWFVANGLLIKFRSGDDARSGIITGLVLLGFGAGFFIYATQASIQSCTSHKHMAVATAAYLSSYNVGSALGASISGAVWTQTLYKRLLQYMGDEALATRAYGSPFEFIVDYPWGTPVRNEMVQAYREVQKALCVIGICLVAPMLLLSFFLRDHQLASTQELKDIEEKEAKDRYKGLFNVLFKRKRQSESAGVAEMETEVDAMRQVDTKANVESKIESVDVKSDSVDVKTDSFDDKVKEATIKERSVITVDQMYK</sequence>
<feature type="transmembrane region" description="Helical" evidence="8">
    <location>
        <begin position="47"/>
        <end position="72"/>
    </location>
</feature>
<feature type="transmembrane region" description="Helical" evidence="8">
    <location>
        <begin position="252"/>
        <end position="271"/>
    </location>
</feature>
<dbReference type="InterPro" id="IPR011701">
    <property type="entry name" value="MFS"/>
</dbReference>
<evidence type="ECO:0000256" key="3">
    <source>
        <dbReference type="ARBA" id="ARBA00022448"/>
    </source>
</evidence>
<evidence type="ECO:0000256" key="6">
    <source>
        <dbReference type="ARBA" id="ARBA00023065"/>
    </source>
</evidence>
<dbReference type="RefSeq" id="XP_034011960.1">
    <property type="nucleotide sequence ID" value="XM_034155922.1"/>
</dbReference>
<name>A0A642ULT3_DIURU</name>
<feature type="transmembrane region" description="Helical" evidence="8">
    <location>
        <begin position="15"/>
        <end position="35"/>
    </location>
</feature>
<evidence type="ECO:0000313" key="9">
    <source>
        <dbReference type="EMBL" id="KAA8901479.1"/>
    </source>
</evidence>
<evidence type="ECO:0000313" key="10">
    <source>
        <dbReference type="Proteomes" id="UP000449547"/>
    </source>
</evidence>
<dbReference type="Pfam" id="PF07690">
    <property type="entry name" value="MFS_1"/>
    <property type="match status" value="1"/>
</dbReference>
<dbReference type="GeneID" id="54781839"/>
<proteinExistence type="inferred from homology"/>
<keyword evidence="4 8" id="KW-0812">Transmembrane</keyword>
<feature type="transmembrane region" description="Helical" evidence="8">
    <location>
        <begin position="392"/>
        <end position="411"/>
    </location>
</feature>
<gene>
    <name evidence="9" type="ORF">DIURU_003188</name>
</gene>
<dbReference type="GO" id="GO:0005774">
    <property type="term" value="C:vacuolar membrane"/>
    <property type="evidence" value="ECO:0007669"/>
    <property type="project" value="TreeGrafter"/>
</dbReference>
<comment type="similarity">
    <text evidence="2">Belongs to the major facilitator superfamily.</text>
</comment>
<evidence type="ECO:0000256" key="2">
    <source>
        <dbReference type="ARBA" id="ARBA00008335"/>
    </source>
</evidence>
<evidence type="ECO:0000256" key="5">
    <source>
        <dbReference type="ARBA" id="ARBA00022989"/>
    </source>
</evidence>
<evidence type="ECO:0000256" key="7">
    <source>
        <dbReference type="ARBA" id="ARBA00023136"/>
    </source>
</evidence>
<comment type="subcellular location">
    <subcellularLocation>
        <location evidence="1">Endomembrane system</location>
        <topology evidence="1">Multi-pass membrane protein</topology>
    </subcellularLocation>
</comment>
<reference evidence="9 10" key="1">
    <citation type="submission" date="2019-07" db="EMBL/GenBank/DDBJ databases">
        <title>Genome assembly of two rare yeast pathogens: Diutina rugosa and Trichomonascus ciferrii.</title>
        <authorList>
            <person name="Mixao V."/>
            <person name="Saus E."/>
            <person name="Hansen A."/>
            <person name="Lass-Flor C."/>
            <person name="Gabaldon T."/>
        </authorList>
    </citation>
    <scope>NUCLEOTIDE SEQUENCE [LARGE SCALE GENOMIC DNA]</scope>
    <source>
        <strain evidence="9 10">CBS 613</strain>
    </source>
</reference>
<dbReference type="OrthoDB" id="2241241at2759"/>
<dbReference type="GO" id="GO:0015343">
    <property type="term" value="F:siderophore-iron transmembrane transporter activity"/>
    <property type="evidence" value="ECO:0007669"/>
    <property type="project" value="TreeGrafter"/>
</dbReference>
<dbReference type="GO" id="GO:0005768">
    <property type="term" value="C:endosome"/>
    <property type="evidence" value="ECO:0007669"/>
    <property type="project" value="TreeGrafter"/>
</dbReference>
<dbReference type="SUPFAM" id="SSF103473">
    <property type="entry name" value="MFS general substrate transporter"/>
    <property type="match status" value="1"/>
</dbReference>
<dbReference type="Proteomes" id="UP000449547">
    <property type="component" value="Unassembled WGS sequence"/>
</dbReference>
<organism evidence="9 10">
    <name type="scientific">Diutina rugosa</name>
    <name type="common">Yeast</name>
    <name type="synonym">Candida rugosa</name>
    <dbReference type="NCBI Taxonomy" id="5481"/>
    <lineage>
        <taxon>Eukaryota</taxon>
        <taxon>Fungi</taxon>
        <taxon>Dikarya</taxon>
        <taxon>Ascomycota</taxon>
        <taxon>Saccharomycotina</taxon>
        <taxon>Pichiomycetes</taxon>
        <taxon>Debaryomycetaceae</taxon>
        <taxon>Diutina</taxon>
    </lineage>
</organism>
<keyword evidence="3" id="KW-0813">Transport</keyword>
<evidence type="ECO:0008006" key="11">
    <source>
        <dbReference type="Google" id="ProtNLM"/>
    </source>
</evidence>
<feature type="transmembrane region" description="Helical" evidence="8">
    <location>
        <begin position="227"/>
        <end position="246"/>
    </location>
</feature>
<feature type="transmembrane region" description="Helical" evidence="8">
    <location>
        <begin position="119"/>
        <end position="139"/>
    </location>
</feature>
<dbReference type="EMBL" id="SWFT01000102">
    <property type="protein sequence ID" value="KAA8901479.1"/>
    <property type="molecule type" value="Genomic_DNA"/>
</dbReference>
<keyword evidence="6" id="KW-0406">Ion transport</keyword>
<dbReference type="OMA" id="LNFAWYV"/>
<dbReference type="Gene3D" id="1.20.1250.20">
    <property type="entry name" value="MFS general substrate transporter like domains"/>
    <property type="match status" value="1"/>
</dbReference>
<evidence type="ECO:0000256" key="4">
    <source>
        <dbReference type="ARBA" id="ARBA00022692"/>
    </source>
</evidence>
<accession>A0A642ULT3</accession>
<protein>
    <recommendedName>
        <fullName evidence="11">Major facilitator superfamily (MFS) profile domain-containing protein</fullName>
    </recommendedName>
</protein>
<dbReference type="InterPro" id="IPR036259">
    <property type="entry name" value="MFS_trans_sf"/>
</dbReference>
<feature type="transmembrane region" description="Helical" evidence="8">
    <location>
        <begin position="151"/>
        <end position="168"/>
    </location>
</feature>
<feature type="transmembrane region" description="Helical" evidence="8">
    <location>
        <begin position="188"/>
        <end position="206"/>
    </location>
</feature>
<keyword evidence="5 8" id="KW-1133">Transmembrane helix</keyword>
<keyword evidence="10" id="KW-1185">Reference proteome</keyword>
<evidence type="ECO:0000256" key="1">
    <source>
        <dbReference type="ARBA" id="ARBA00004127"/>
    </source>
</evidence>
<comment type="caution">
    <text evidence="9">The sequence shown here is derived from an EMBL/GenBank/DDBJ whole genome shotgun (WGS) entry which is preliminary data.</text>
</comment>
<dbReference type="AlphaFoldDB" id="A0A642ULT3"/>
<evidence type="ECO:0000256" key="8">
    <source>
        <dbReference type="SAM" id="Phobius"/>
    </source>
</evidence>
<dbReference type="GO" id="GO:0005886">
    <property type="term" value="C:plasma membrane"/>
    <property type="evidence" value="ECO:0007669"/>
    <property type="project" value="TreeGrafter"/>
</dbReference>
<dbReference type="VEuPathDB" id="FungiDB:DIURU_003188"/>
<keyword evidence="7 8" id="KW-0472">Membrane</keyword>
<feature type="transmembrane region" description="Helical" evidence="8">
    <location>
        <begin position="283"/>
        <end position="300"/>
    </location>
</feature>
<feature type="transmembrane region" description="Helical" evidence="8">
    <location>
        <begin position="320"/>
        <end position="340"/>
    </location>
</feature>
<dbReference type="PANTHER" id="PTHR23501">
    <property type="entry name" value="MAJOR FACILITATOR SUPERFAMILY"/>
    <property type="match status" value="1"/>
</dbReference>
<dbReference type="PANTHER" id="PTHR23501:SF92">
    <property type="entry name" value="GLUTATHIONE EXCHANGER 1-RELATED"/>
    <property type="match status" value="1"/>
</dbReference>